<dbReference type="InterPro" id="IPR002645">
    <property type="entry name" value="STAS_dom"/>
</dbReference>
<gene>
    <name evidence="2" type="ORF">HDA39_001623</name>
</gene>
<dbReference type="InterPro" id="IPR036513">
    <property type="entry name" value="STAS_dom_sf"/>
</dbReference>
<proteinExistence type="predicted"/>
<dbReference type="InterPro" id="IPR058548">
    <property type="entry name" value="MlaB-like_STAS"/>
</dbReference>
<evidence type="ECO:0000313" key="2">
    <source>
        <dbReference type="EMBL" id="MBB5834889.1"/>
    </source>
</evidence>
<accession>A0A7W9J3G7</accession>
<feature type="domain" description="STAS" evidence="1">
    <location>
        <begin position="44"/>
        <end position="104"/>
    </location>
</feature>
<sequence length="104" mass="11227">MTRSVPTPPPRKAIVTISEAEVAAGLTALRWQLNDLVMDGACLVVIDVSDLDQMSSTLLAALLDTHRVCRRRGGGVVIRHANRRAADALHRTGLDRVFEVEAAA</sequence>
<comment type="caution">
    <text evidence="2">The sequence shown here is derived from an EMBL/GenBank/DDBJ whole genome shotgun (WGS) entry which is preliminary data.</text>
</comment>
<dbReference type="CDD" id="cd07043">
    <property type="entry name" value="STAS_anti-anti-sigma_factors"/>
    <property type="match status" value="1"/>
</dbReference>
<dbReference type="Proteomes" id="UP000549971">
    <property type="component" value="Unassembled WGS sequence"/>
</dbReference>
<organism evidence="2 3">
    <name type="scientific">Kribbella italica</name>
    <dbReference type="NCBI Taxonomy" id="1540520"/>
    <lineage>
        <taxon>Bacteria</taxon>
        <taxon>Bacillati</taxon>
        <taxon>Actinomycetota</taxon>
        <taxon>Actinomycetes</taxon>
        <taxon>Propionibacteriales</taxon>
        <taxon>Kribbellaceae</taxon>
        <taxon>Kribbella</taxon>
    </lineage>
</organism>
<evidence type="ECO:0000259" key="1">
    <source>
        <dbReference type="PROSITE" id="PS50801"/>
    </source>
</evidence>
<keyword evidence="3" id="KW-1185">Reference proteome</keyword>
<dbReference type="PROSITE" id="PS50801">
    <property type="entry name" value="STAS"/>
    <property type="match status" value="1"/>
</dbReference>
<evidence type="ECO:0000313" key="3">
    <source>
        <dbReference type="Proteomes" id="UP000549971"/>
    </source>
</evidence>
<protein>
    <submittedName>
        <fullName evidence="2">Anti-anti-sigma factor</fullName>
    </submittedName>
</protein>
<reference evidence="2 3" key="1">
    <citation type="submission" date="2020-08" db="EMBL/GenBank/DDBJ databases">
        <title>Sequencing the genomes of 1000 actinobacteria strains.</title>
        <authorList>
            <person name="Klenk H.-P."/>
        </authorList>
    </citation>
    <scope>NUCLEOTIDE SEQUENCE [LARGE SCALE GENOMIC DNA]</scope>
    <source>
        <strain evidence="2 3">DSM 28967</strain>
    </source>
</reference>
<dbReference type="Gene3D" id="3.30.750.24">
    <property type="entry name" value="STAS domain"/>
    <property type="match status" value="1"/>
</dbReference>
<dbReference type="RefSeq" id="WP_184794601.1">
    <property type="nucleotide sequence ID" value="NZ_JACHMY010000001.1"/>
</dbReference>
<dbReference type="EMBL" id="JACHMY010000001">
    <property type="protein sequence ID" value="MBB5834889.1"/>
    <property type="molecule type" value="Genomic_DNA"/>
</dbReference>
<dbReference type="AlphaFoldDB" id="A0A7W9J3G7"/>
<name>A0A7W9J3G7_9ACTN</name>
<dbReference type="SUPFAM" id="SSF52091">
    <property type="entry name" value="SpoIIaa-like"/>
    <property type="match status" value="1"/>
</dbReference>
<dbReference type="Pfam" id="PF13466">
    <property type="entry name" value="STAS_2"/>
    <property type="match status" value="1"/>
</dbReference>